<reference evidence="6 7" key="1">
    <citation type="submission" date="2019-05" db="EMBL/GenBank/DDBJ databases">
        <title>Genome sequence of Cellulomonas hominis strain CS1.</title>
        <authorList>
            <person name="Belmont J."/>
            <person name="Maclea K.S."/>
        </authorList>
    </citation>
    <scope>NUCLEOTIDE SEQUENCE [LARGE SCALE GENOMIC DNA]</scope>
    <source>
        <strain evidence="6 7">CS1</strain>
    </source>
</reference>
<gene>
    <name evidence="6" type="ORF">FA014_15255</name>
</gene>
<dbReference type="SUPFAM" id="SSF51679">
    <property type="entry name" value="Bacterial luciferase-like"/>
    <property type="match status" value="1"/>
</dbReference>
<evidence type="ECO:0000256" key="4">
    <source>
        <dbReference type="ARBA" id="ARBA00023033"/>
    </source>
</evidence>
<dbReference type="Pfam" id="PF00296">
    <property type="entry name" value="Bac_luciferase"/>
    <property type="match status" value="1"/>
</dbReference>
<organism evidence="6 7">
    <name type="scientific">Cellulomonas hominis</name>
    <dbReference type="NCBI Taxonomy" id="156981"/>
    <lineage>
        <taxon>Bacteria</taxon>
        <taxon>Bacillati</taxon>
        <taxon>Actinomycetota</taxon>
        <taxon>Actinomycetes</taxon>
        <taxon>Micrococcales</taxon>
        <taxon>Cellulomonadaceae</taxon>
        <taxon>Cellulomonas</taxon>
    </lineage>
</organism>
<proteinExistence type="predicted"/>
<evidence type="ECO:0000256" key="1">
    <source>
        <dbReference type="ARBA" id="ARBA00022630"/>
    </source>
</evidence>
<dbReference type="PANTHER" id="PTHR42847:SF4">
    <property type="entry name" value="ALKANESULFONATE MONOOXYGENASE-RELATED"/>
    <property type="match status" value="1"/>
</dbReference>
<evidence type="ECO:0000313" key="6">
    <source>
        <dbReference type="EMBL" id="TKR22662.1"/>
    </source>
</evidence>
<name>A0A7Z8JYU8_9CELL</name>
<dbReference type="Proteomes" id="UP000308121">
    <property type="component" value="Unassembled WGS sequence"/>
</dbReference>
<dbReference type="InterPro" id="IPR050172">
    <property type="entry name" value="SsuD_RutA_monooxygenase"/>
</dbReference>
<dbReference type="EMBL" id="SZYE01000155">
    <property type="protein sequence ID" value="TKR22662.1"/>
    <property type="molecule type" value="Genomic_DNA"/>
</dbReference>
<dbReference type="GO" id="GO:0008726">
    <property type="term" value="F:alkanesulfonate monooxygenase activity"/>
    <property type="evidence" value="ECO:0007669"/>
    <property type="project" value="TreeGrafter"/>
</dbReference>
<accession>A0A7Z8JYU8</accession>
<keyword evidence="1" id="KW-0285">Flavoprotein</keyword>
<dbReference type="RefSeq" id="WP_154730510.1">
    <property type="nucleotide sequence ID" value="NZ_SZYE01000155.1"/>
</dbReference>
<keyword evidence="4" id="KW-0503">Monooxygenase</keyword>
<evidence type="ECO:0000313" key="7">
    <source>
        <dbReference type="Proteomes" id="UP000308121"/>
    </source>
</evidence>
<dbReference type="GO" id="GO:0046306">
    <property type="term" value="P:alkanesulfonate catabolic process"/>
    <property type="evidence" value="ECO:0007669"/>
    <property type="project" value="TreeGrafter"/>
</dbReference>
<evidence type="ECO:0000256" key="3">
    <source>
        <dbReference type="ARBA" id="ARBA00023002"/>
    </source>
</evidence>
<feature type="domain" description="Luciferase-like" evidence="5">
    <location>
        <begin position="11"/>
        <end position="260"/>
    </location>
</feature>
<protein>
    <submittedName>
        <fullName evidence="6">LLM class flavin-dependent oxidoreductase</fullName>
    </submittedName>
</protein>
<dbReference type="InterPro" id="IPR011251">
    <property type="entry name" value="Luciferase-like_dom"/>
</dbReference>
<keyword evidence="2" id="KW-0288">FMN</keyword>
<dbReference type="PANTHER" id="PTHR42847">
    <property type="entry name" value="ALKANESULFONATE MONOOXYGENASE"/>
    <property type="match status" value="1"/>
</dbReference>
<evidence type="ECO:0000259" key="5">
    <source>
        <dbReference type="Pfam" id="PF00296"/>
    </source>
</evidence>
<keyword evidence="3" id="KW-0560">Oxidoreductase</keyword>
<dbReference type="InterPro" id="IPR036661">
    <property type="entry name" value="Luciferase-like_sf"/>
</dbReference>
<dbReference type="Gene3D" id="3.20.20.30">
    <property type="entry name" value="Luciferase-like domain"/>
    <property type="match status" value="1"/>
</dbReference>
<comment type="caution">
    <text evidence="6">The sequence shown here is derived from an EMBL/GenBank/DDBJ whole genome shotgun (WGS) entry which is preliminary data.</text>
</comment>
<dbReference type="OrthoDB" id="5175259at2"/>
<dbReference type="AlphaFoldDB" id="A0A7Z8JYU8"/>
<evidence type="ECO:0000256" key="2">
    <source>
        <dbReference type="ARBA" id="ARBA00022643"/>
    </source>
</evidence>
<sequence length="279" mass="30302">MKFGIVGTFGTVDQLVGLAAEAEDAGWDGYFTWDAVDIGVDGDVWDPWAVLAAAAVRTERITLGALVFALPRRRPWVVARQALTVDHLSGGRLVIPAGLGVPLDRAFAGVEGELTSTRERAELLDDHLAILDLAFSGEPFSYQGTHHRVTDLQFRPRPVQRPRVPIWVVGAYPSERSMGRAVRYDGLVPQLRGDRAMDELGPAEVAEIAAWVREHRAPDAGPYEIVLQGVLPADPAEARDHAAALAEAGATWFVESRWEGPGSTYAALTERVRQGVPRG</sequence>